<organism evidence="2 3">
    <name type="scientific">Monodelphis domestica</name>
    <name type="common">Gray short-tailed opossum</name>
    <dbReference type="NCBI Taxonomy" id="13616"/>
    <lineage>
        <taxon>Eukaryota</taxon>
        <taxon>Metazoa</taxon>
        <taxon>Chordata</taxon>
        <taxon>Craniata</taxon>
        <taxon>Vertebrata</taxon>
        <taxon>Euteleostomi</taxon>
        <taxon>Mammalia</taxon>
        <taxon>Metatheria</taxon>
        <taxon>Didelphimorphia</taxon>
        <taxon>Didelphidae</taxon>
        <taxon>Monodelphis</taxon>
    </lineage>
</organism>
<evidence type="ECO:0000313" key="3">
    <source>
        <dbReference type="Proteomes" id="UP000002280"/>
    </source>
</evidence>
<dbReference type="Pfam" id="PF17729">
    <property type="entry name" value="DUF5569"/>
    <property type="match status" value="1"/>
</dbReference>
<dbReference type="FunCoup" id="F7FMF1">
    <property type="interactions" value="3"/>
</dbReference>
<name>F7FMF1_MONDO</name>
<evidence type="ECO:0000256" key="1">
    <source>
        <dbReference type="SAM" id="MobiDB-lite"/>
    </source>
</evidence>
<dbReference type="Ensembl" id="ENSMODT00000004987.2">
    <property type="protein sequence ID" value="ENSMODP00000004883.2"/>
    <property type="gene ID" value="ENSMODG00000003970.2"/>
</dbReference>
<proteinExistence type="predicted"/>
<dbReference type="PANTHER" id="PTHR23008:SF0">
    <property type="entry name" value="CHROMOSOME 10 OPEN READING FRAME 62"/>
    <property type="match status" value="1"/>
</dbReference>
<dbReference type="Bgee" id="ENSMODG00000003970">
    <property type="expression patterns" value="Expressed in spermatid and 7 other cell types or tissues"/>
</dbReference>
<dbReference type="InParanoid" id="F7FMF1"/>
<dbReference type="Proteomes" id="UP000002280">
    <property type="component" value="Chromosome 1"/>
</dbReference>
<sequence>RSWKSAKRRKDAEKELIWDKLSTSATSESKNAPWIKSHFSRLSEEKIPSLHQNGSGEASATNTTFHVDTLTSTSKLKEGKNIDVQKESFISRQRTSGSKVCKETYKENSKSTSGEEATWASMAAKVREIDVSGRYLADSMLQRAPVNPNSGHLETKDINKEEFKILEEVEMKVKENFLPHRENNITRSNSCYHGHGNHSQSSHGHHGFSF</sequence>
<reference evidence="2" key="3">
    <citation type="submission" date="2025-09" db="UniProtKB">
        <authorList>
            <consortium name="Ensembl"/>
        </authorList>
    </citation>
    <scope>IDENTIFICATION</scope>
</reference>
<dbReference type="PANTHER" id="PTHR23008">
    <property type="entry name" value="CHROMOSOME 28 C10ORF62 HOMOLOG"/>
    <property type="match status" value="1"/>
</dbReference>
<evidence type="ECO:0000313" key="2">
    <source>
        <dbReference type="Ensembl" id="ENSMODP00000004883.2"/>
    </source>
</evidence>
<feature type="region of interest" description="Disordered" evidence="1">
    <location>
        <begin position="191"/>
        <end position="210"/>
    </location>
</feature>
<protein>
    <submittedName>
        <fullName evidence="2">Uncharacterized protein</fullName>
    </submittedName>
</protein>
<dbReference type="HOGENOM" id="CLU_079655_0_0_1"/>
<dbReference type="OMA" id="AKNENWI"/>
<dbReference type="GeneTree" id="ENSGT00390000015820"/>
<accession>F7FMF1</accession>
<dbReference type="InterPro" id="IPR037649">
    <property type="entry name" value="C10orf62"/>
</dbReference>
<feature type="compositionally biased region" description="Low complexity" evidence="1">
    <location>
        <begin position="193"/>
        <end position="202"/>
    </location>
</feature>
<reference evidence="2 3" key="1">
    <citation type="journal article" date="2007" name="Nature">
        <title>Genome of the marsupial Monodelphis domestica reveals innovation in non-coding sequences.</title>
        <authorList>
            <person name="Mikkelsen T.S."/>
            <person name="Wakefield M.J."/>
            <person name="Aken B."/>
            <person name="Amemiya C.T."/>
            <person name="Chang J.L."/>
            <person name="Duke S."/>
            <person name="Garber M."/>
            <person name="Gentles A.J."/>
            <person name="Goodstadt L."/>
            <person name="Heger A."/>
            <person name="Jurka J."/>
            <person name="Kamal M."/>
            <person name="Mauceli E."/>
            <person name="Searle S.M."/>
            <person name="Sharpe T."/>
            <person name="Baker M.L."/>
            <person name="Batzer M.A."/>
            <person name="Benos P.V."/>
            <person name="Belov K."/>
            <person name="Clamp M."/>
            <person name="Cook A."/>
            <person name="Cuff J."/>
            <person name="Das R."/>
            <person name="Davidow L."/>
            <person name="Deakin J.E."/>
            <person name="Fazzari M.J."/>
            <person name="Glass J.L."/>
            <person name="Grabherr M."/>
            <person name="Greally J.M."/>
            <person name="Gu W."/>
            <person name="Hore T.A."/>
            <person name="Huttley G.A."/>
            <person name="Kleber M."/>
            <person name="Jirtle R.L."/>
            <person name="Koina E."/>
            <person name="Lee J.T."/>
            <person name="Mahony S."/>
            <person name="Marra M.A."/>
            <person name="Miller R.D."/>
            <person name="Nicholls R.D."/>
            <person name="Oda M."/>
            <person name="Papenfuss A.T."/>
            <person name="Parra Z.E."/>
            <person name="Pollock D.D."/>
            <person name="Ray D.A."/>
            <person name="Schein J.E."/>
            <person name="Speed T.P."/>
            <person name="Thompson K."/>
            <person name="VandeBerg J.L."/>
            <person name="Wade C.M."/>
            <person name="Walker J.A."/>
            <person name="Waters P.D."/>
            <person name="Webber C."/>
            <person name="Weidman J.R."/>
            <person name="Xie X."/>
            <person name="Zody M.C."/>
            <person name="Baldwin J."/>
            <person name="Abdouelleil A."/>
            <person name="Abdulkadir J."/>
            <person name="Abebe A."/>
            <person name="Abera B."/>
            <person name="Abreu J."/>
            <person name="Acer S.C."/>
            <person name="Aftuck L."/>
            <person name="Alexander A."/>
            <person name="An P."/>
            <person name="Anderson E."/>
            <person name="Anderson S."/>
            <person name="Arachi H."/>
            <person name="Azer M."/>
            <person name="Bachantsang P."/>
            <person name="Barry A."/>
            <person name="Bayul T."/>
            <person name="Berlin A."/>
            <person name="Bessette D."/>
            <person name="Bloom T."/>
            <person name="Bloom T."/>
            <person name="Boguslavskiy L."/>
            <person name="Bonnet C."/>
            <person name="Boukhgalter B."/>
            <person name="Bourzgui I."/>
            <person name="Brown A."/>
            <person name="Cahill P."/>
            <person name="Channer S."/>
            <person name="Cheshatsang Y."/>
            <person name="Chuda L."/>
            <person name="Citroen M."/>
            <person name="Collymore A."/>
            <person name="Cooke P."/>
            <person name="Costello M."/>
            <person name="D'Aco K."/>
            <person name="Daza R."/>
            <person name="De Haan G."/>
            <person name="DeGray S."/>
            <person name="DeMaso C."/>
            <person name="Dhargay N."/>
            <person name="Dooley K."/>
            <person name="Dooley E."/>
            <person name="Doricent M."/>
            <person name="Dorje P."/>
            <person name="Dorjee K."/>
            <person name="Dupes A."/>
            <person name="Elong R."/>
            <person name="Falk J."/>
            <person name="Farina A."/>
            <person name="Faro S."/>
            <person name="Ferguson D."/>
            <person name="Fisher S."/>
            <person name="Foley C.D."/>
            <person name="Franke A."/>
            <person name="Friedrich D."/>
            <person name="Gadbois L."/>
            <person name="Gearin G."/>
            <person name="Gearin C.R."/>
            <person name="Giannoukos G."/>
            <person name="Goode T."/>
            <person name="Graham J."/>
            <person name="Grandbois E."/>
            <person name="Grewal S."/>
            <person name="Gyaltsen K."/>
            <person name="Hafez N."/>
            <person name="Hagos B."/>
            <person name="Hall J."/>
            <person name="Henson C."/>
            <person name="Hollinger A."/>
            <person name="Honan T."/>
            <person name="Huard M.D."/>
            <person name="Hughes L."/>
            <person name="Hurhula B."/>
            <person name="Husby M.E."/>
            <person name="Kamat A."/>
            <person name="Kanga B."/>
            <person name="Kashin S."/>
            <person name="Khazanovich D."/>
            <person name="Kisner P."/>
            <person name="Lance K."/>
            <person name="Lara M."/>
            <person name="Lee W."/>
            <person name="Lennon N."/>
            <person name="Letendre F."/>
            <person name="LeVine R."/>
            <person name="Lipovsky A."/>
            <person name="Liu X."/>
            <person name="Liu J."/>
            <person name="Liu S."/>
            <person name="Lokyitsang T."/>
            <person name="Lokyitsang Y."/>
            <person name="Lubonja R."/>
            <person name="Lui A."/>
            <person name="MacDonald P."/>
            <person name="Magnisalis V."/>
            <person name="Maru K."/>
            <person name="Matthews C."/>
            <person name="McCusker W."/>
            <person name="McDonough S."/>
            <person name="Mehta T."/>
            <person name="Meldrim J."/>
            <person name="Meneus L."/>
            <person name="Mihai O."/>
            <person name="Mihalev A."/>
            <person name="Mihova T."/>
            <person name="Mittelman R."/>
            <person name="Mlenga V."/>
            <person name="Montmayeur A."/>
            <person name="Mulrain L."/>
            <person name="Navidi A."/>
            <person name="Naylor J."/>
            <person name="Negash T."/>
            <person name="Nguyen T."/>
            <person name="Nguyen N."/>
            <person name="Nicol R."/>
            <person name="Norbu C."/>
            <person name="Norbu N."/>
            <person name="Novod N."/>
            <person name="O'Neill B."/>
            <person name="Osman S."/>
            <person name="Markiewicz E."/>
            <person name="Oyono O.L."/>
            <person name="Patti C."/>
            <person name="Phunkhang P."/>
            <person name="Pierre F."/>
            <person name="Priest M."/>
            <person name="Raghuraman S."/>
            <person name="Rege F."/>
            <person name="Reyes R."/>
            <person name="Rise C."/>
            <person name="Rogov P."/>
            <person name="Ross K."/>
            <person name="Ryan E."/>
            <person name="Settipalli S."/>
            <person name="Shea T."/>
            <person name="Sherpa N."/>
            <person name="Shi L."/>
            <person name="Shih D."/>
            <person name="Sparrow T."/>
            <person name="Spaulding J."/>
            <person name="Stalker J."/>
            <person name="Stange-Thomann N."/>
            <person name="Stavropoulos S."/>
            <person name="Stone C."/>
            <person name="Strader C."/>
            <person name="Tesfaye S."/>
            <person name="Thomson T."/>
            <person name="Thoulutsang Y."/>
            <person name="Thoulutsang D."/>
            <person name="Topham K."/>
            <person name="Topping I."/>
            <person name="Tsamla T."/>
            <person name="Vassiliev H."/>
            <person name="Vo A."/>
            <person name="Wangchuk T."/>
            <person name="Wangdi T."/>
            <person name="Weiand M."/>
            <person name="Wilkinson J."/>
            <person name="Wilson A."/>
            <person name="Yadav S."/>
            <person name="Young G."/>
            <person name="Yu Q."/>
            <person name="Zembek L."/>
            <person name="Zhong D."/>
            <person name="Zimmer A."/>
            <person name="Zwirko Z."/>
            <person name="Jaffe D.B."/>
            <person name="Alvarez P."/>
            <person name="Brockman W."/>
            <person name="Butler J."/>
            <person name="Chin C."/>
            <person name="Gnerre S."/>
            <person name="MacCallum I."/>
            <person name="Graves J.A."/>
            <person name="Ponting C.P."/>
            <person name="Breen M."/>
            <person name="Samollow P.B."/>
            <person name="Lander E.S."/>
            <person name="Lindblad-Toh K."/>
        </authorList>
    </citation>
    <scope>NUCLEOTIDE SEQUENCE [LARGE SCALE GENOMIC DNA]</scope>
</reference>
<reference evidence="2" key="2">
    <citation type="submission" date="2025-08" db="UniProtKB">
        <authorList>
            <consortium name="Ensembl"/>
        </authorList>
    </citation>
    <scope>IDENTIFICATION</scope>
</reference>
<dbReference type="eggNOG" id="ENOG502SSB3">
    <property type="taxonomic scope" value="Eukaryota"/>
</dbReference>
<dbReference type="AlphaFoldDB" id="F7FMF1"/>
<keyword evidence="3" id="KW-1185">Reference proteome</keyword>
<dbReference type="STRING" id="13616.ENSMODP00000004883"/>